<name>A0A8T8HXN9_9PSEU</name>
<dbReference type="EMBL" id="CP072788">
    <property type="protein sequence ID" value="QTR02990.1"/>
    <property type="molecule type" value="Genomic_DNA"/>
</dbReference>
<proteinExistence type="predicted"/>
<gene>
    <name evidence="1" type="ORF">J7S33_29015</name>
</gene>
<dbReference type="Proteomes" id="UP000671828">
    <property type="component" value="Chromosome"/>
</dbReference>
<dbReference type="AlphaFoldDB" id="A0A8T8HXN9"/>
<accession>A0A8T8HXN9</accession>
<evidence type="ECO:0000313" key="1">
    <source>
        <dbReference type="EMBL" id="QTR02990.1"/>
    </source>
</evidence>
<evidence type="ECO:0000313" key="2">
    <source>
        <dbReference type="Proteomes" id="UP000671828"/>
    </source>
</evidence>
<organism evidence="1 2">
    <name type="scientific">Saccharothrix algeriensis</name>
    <dbReference type="NCBI Taxonomy" id="173560"/>
    <lineage>
        <taxon>Bacteria</taxon>
        <taxon>Bacillati</taxon>
        <taxon>Actinomycetota</taxon>
        <taxon>Actinomycetes</taxon>
        <taxon>Pseudonocardiales</taxon>
        <taxon>Pseudonocardiaceae</taxon>
        <taxon>Saccharothrix</taxon>
    </lineage>
</organism>
<feature type="non-terminal residue" evidence="1">
    <location>
        <position position="63"/>
    </location>
</feature>
<reference evidence="1" key="1">
    <citation type="submission" date="2021-04" db="EMBL/GenBank/DDBJ databases">
        <title>Saccharothrix algeriensis WGS.</title>
        <authorList>
            <person name="Stuskova K."/>
            <person name="Hakalova E."/>
            <person name="Tebbal A.B."/>
            <person name="Eichmeier A."/>
        </authorList>
    </citation>
    <scope>NUCLEOTIDE SEQUENCE</scope>
    <source>
        <strain evidence="1">NRRL B-24137</strain>
    </source>
</reference>
<sequence length="63" mass="6742">MVPAVAGGILLGTAGGVLRAVRAARERLLAVEVDRYVVGIVLRSAAEAELLDFEDADFHDRLH</sequence>
<protein>
    <submittedName>
        <fullName evidence="1">Uncharacterized protein</fullName>
    </submittedName>
</protein>